<evidence type="ECO:0000259" key="3">
    <source>
        <dbReference type="Pfam" id="PF05267"/>
    </source>
</evidence>
<dbReference type="Pfam" id="PF05267">
    <property type="entry name" value="DUF725"/>
    <property type="match status" value="1"/>
</dbReference>
<evidence type="ECO:0000313" key="4">
    <source>
        <dbReference type="Proteomes" id="UP001652621"/>
    </source>
</evidence>
<dbReference type="GeneID" id="131804019"/>
<organism evidence="4 5">
    <name type="scientific">Musca domestica</name>
    <name type="common">House fly</name>
    <dbReference type="NCBI Taxonomy" id="7370"/>
    <lineage>
        <taxon>Eukaryota</taxon>
        <taxon>Metazoa</taxon>
        <taxon>Ecdysozoa</taxon>
        <taxon>Arthropoda</taxon>
        <taxon>Hexapoda</taxon>
        <taxon>Insecta</taxon>
        <taxon>Pterygota</taxon>
        <taxon>Neoptera</taxon>
        <taxon>Endopterygota</taxon>
        <taxon>Diptera</taxon>
        <taxon>Brachycera</taxon>
        <taxon>Muscomorpha</taxon>
        <taxon>Muscoidea</taxon>
        <taxon>Muscidae</taxon>
        <taxon>Musca</taxon>
    </lineage>
</organism>
<feature type="compositionally biased region" description="Polar residues" evidence="1">
    <location>
        <begin position="203"/>
        <end position="213"/>
    </location>
</feature>
<evidence type="ECO:0000313" key="5">
    <source>
        <dbReference type="RefSeq" id="XP_058982187.1"/>
    </source>
</evidence>
<feature type="signal peptide" evidence="2">
    <location>
        <begin position="1"/>
        <end position="20"/>
    </location>
</feature>
<proteinExistence type="predicted"/>
<sequence>MFKVSSGILALFALLEIGVAEKSQVELNLANTILRSTSSIQYDPLKSAECFSVYLPKLNNLTAVYEEDYQLCLKNSEDSKEALRNELEPDVSVVNSTRDEICQGFAECVFDSDPYGYFECSNDAAGKAISKAYSIQTLSQDRMQYITLKYETIQYAQNVCTSKASETYVRDSTKVHAELQDCLAGKVPEESSTSTTESTSTSADSTLNTVQPF</sequence>
<protein>
    <submittedName>
        <fullName evidence="5">Uncharacterized protein LOC131804019</fullName>
    </submittedName>
</protein>
<feature type="region of interest" description="Disordered" evidence="1">
    <location>
        <begin position="186"/>
        <end position="213"/>
    </location>
</feature>
<dbReference type="RefSeq" id="XP_058982187.1">
    <property type="nucleotide sequence ID" value="XM_059126204.1"/>
</dbReference>
<reference evidence="5" key="1">
    <citation type="submission" date="2025-08" db="UniProtKB">
        <authorList>
            <consortium name="RefSeq"/>
        </authorList>
    </citation>
    <scope>IDENTIFICATION</scope>
    <source>
        <strain evidence="5">Aabys</strain>
        <tissue evidence="5">Whole body</tissue>
    </source>
</reference>
<name>A0ABM3V8U3_MUSDO</name>
<accession>A0ABM3V8U3</accession>
<keyword evidence="2" id="KW-0732">Signal</keyword>
<feature type="compositionally biased region" description="Low complexity" evidence="1">
    <location>
        <begin position="190"/>
        <end position="202"/>
    </location>
</feature>
<keyword evidence="4" id="KW-1185">Reference proteome</keyword>
<gene>
    <name evidence="5" type="primary">LOC131804019</name>
</gene>
<feature type="chain" id="PRO_5045153373" evidence="2">
    <location>
        <begin position="21"/>
        <end position="213"/>
    </location>
</feature>
<feature type="domain" description="Protein TsetseEP" evidence="3">
    <location>
        <begin position="47"/>
        <end position="165"/>
    </location>
</feature>
<evidence type="ECO:0000256" key="2">
    <source>
        <dbReference type="SAM" id="SignalP"/>
    </source>
</evidence>
<evidence type="ECO:0000256" key="1">
    <source>
        <dbReference type="SAM" id="MobiDB-lite"/>
    </source>
</evidence>
<dbReference type="InterPro" id="IPR007931">
    <property type="entry name" value="TsetseEP"/>
</dbReference>
<dbReference type="Proteomes" id="UP001652621">
    <property type="component" value="Unplaced"/>
</dbReference>